<evidence type="ECO:0000256" key="17">
    <source>
        <dbReference type="PROSITE-ProRule" id="PRU10016"/>
    </source>
</evidence>
<dbReference type="UniPathway" id="UPA00077">
    <property type="reaction ID" value="UER00158"/>
</dbReference>
<feature type="domain" description="DHFR" evidence="19">
    <location>
        <begin position="26"/>
        <end position="259"/>
    </location>
</feature>
<comment type="catalytic activity">
    <reaction evidence="13">
        <text>dUMP + (6R)-5,10-methylene-5,6,7,8-tetrahydrofolate = 7,8-dihydrofolate + dTMP</text>
        <dbReference type="Rhea" id="RHEA:12104"/>
        <dbReference type="ChEBI" id="CHEBI:15636"/>
        <dbReference type="ChEBI" id="CHEBI:57451"/>
        <dbReference type="ChEBI" id="CHEBI:63528"/>
        <dbReference type="ChEBI" id="CHEBI:246422"/>
        <dbReference type="EC" id="2.1.1.45"/>
    </reaction>
</comment>
<dbReference type="GO" id="GO:0004146">
    <property type="term" value="F:dihydrofolate reductase activity"/>
    <property type="evidence" value="ECO:0007669"/>
    <property type="project" value="UniProtKB-EC"/>
</dbReference>
<dbReference type="InterPro" id="IPR012262">
    <property type="entry name" value="DHFR-TS"/>
</dbReference>
<evidence type="ECO:0000256" key="12">
    <source>
        <dbReference type="ARBA" id="ARBA00025154"/>
    </source>
</evidence>
<dbReference type="GO" id="GO:0006730">
    <property type="term" value="P:one-carbon metabolic process"/>
    <property type="evidence" value="ECO:0007669"/>
    <property type="project" value="UniProtKB-KW"/>
</dbReference>
<dbReference type="HAMAP" id="MF_00008">
    <property type="entry name" value="Thymidy_synth_bact"/>
    <property type="match status" value="1"/>
</dbReference>
<dbReference type="InterPro" id="IPR023451">
    <property type="entry name" value="Thymidate_synth/dCMP_Mease_dom"/>
</dbReference>
<dbReference type="InterPro" id="IPR000398">
    <property type="entry name" value="Thymidylate_synthase"/>
</dbReference>
<protein>
    <recommendedName>
        <fullName evidence="4 15">Bifunctional dihydrofolate reductase-thymidylate synthase</fullName>
    </recommendedName>
</protein>
<dbReference type="FunFam" id="3.30.572.10:FF:000013">
    <property type="entry name" value="Thymidylate synthase"/>
    <property type="match status" value="1"/>
</dbReference>
<dbReference type="InterPro" id="IPR024072">
    <property type="entry name" value="DHFR-like_dom_sf"/>
</dbReference>
<dbReference type="InterPro" id="IPR001796">
    <property type="entry name" value="DHFR_dom"/>
</dbReference>
<evidence type="ECO:0000256" key="18">
    <source>
        <dbReference type="SAM" id="MobiDB-lite"/>
    </source>
</evidence>
<dbReference type="PIRSF" id="PIRSF000389">
    <property type="entry name" value="DHFR-TS"/>
    <property type="match status" value="1"/>
</dbReference>
<evidence type="ECO:0000256" key="9">
    <source>
        <dbReference type="ARBA" id="ARBA00022857"/>
    </source>
</evidence>
<evidence type="ECO:0000256" key="16">
    <source>
        <dbReference type="PIRSR" id="PIRSR000389-1"/>
    </source>
</evidence>
<evidence type="ECO:0000256" key="13">
    <source>
        <dbReference type="ARBA" id="ARBA00047344"/>
    </source>
</evidence>
<dbReference type="NCBIfam" id="TIGR03284">
    <property type="entry name" value="thym_sym"/>
    <property type="match status" value="1"/>
</dbReference>
<evidence type="ECO:0000256" key="10">
    <source>
        <dbReference type="ARBA" id="ARBA00023002"/>
    </source>
</evidence>
<dbReference type="GO" id="GO:0046654">
    <property type="term" value="P:tetrahydrofolate biosynthetic process"/>
    <property type="evidence" value="ECO:0007669"/>
    <property type="project" value="UniProtKB-UniPathway"/>
</dbReference>
<dbReference type="SUPFAM" id="SSF55831">
    <property type="entry name" value="Thymidylate synthase/dCMP hydroxymethylase"/>
    <property type="match status" value="1"/>
</dbReference>
<dbReference type="PANTHER" id="PTHR11548">
    <property type="entry name" value="THYMIDYLATE SYNTHASE 1"/>
    <property type="match status" value="1"/>
</dbReference>
<dbReference type="EMBL" id="KF160142">
    <property type="protein sequence ID" value="AGU68129.1"/>
    <property type="molecule type" value="Genomic_DNA"/>
</dbReference>
<dbReference type="Pfam" id="PF00303">
    <property type="entry name" value="Thymidylat_synt"/>
    <property type="match status" value="1"/>
</dbReference>
<comment type="function">
    <text evidence="12">Bifunctional enzyme. Involved in de novo dTMP biosynthesis. Key enzyme in folate metabolism. Catalyzes an essential reaction for de novo glycine and purine synthesis, DNA precursor synthesis, and for the conversion of dUMP to dTMP.</text>
</comment>
<evidence type="ECO:0000256" key="3">
    <source>
        <dbReference type="ARBA" id="ARBA00010176"/>
    </source>
</evidence>
<evidence type="ECO:0000256" key="1">
    <source>
        <dbReference type="ARBA" id="ARBA00004903"/>
    </source>
</evidence>
<dbReference type="InterPro" id="IPR020940">
    <property type="entry name" value="Thymidylate_synthase_AS"/>
</dbReference>
<evidence type="ECO:0000256" key="14">
    <source>
        <dbReference type="ARBA" id="ARBA00048873"/>
    </source>
</evidence>
<dbReference type="Gene3D" id="3.40.430.10">
    <property type="entry name" value="Dihydrofolate Reductase, subunit A"/>
    <property type="match status" value="1"/>
</dbReference>
<comment type="catalytic activity">
    <reaction evidence="14">
        <text>(6S)-5,6,7,8-tetrahydrofolate + NADP(+) = 7,8-dihydrofolate + NADPH + H(+)</text>
        <dbReference type="Rhea" id="RHEA:15009"/>
        <dbReference type="ChEBI" id="CHEBI:15378"/>
        <dbReference type="ChEBI" id="CHEBI:57451"/>
        <dbReference type="ChEBI" id="CHEBI:57453"/>
        <dbReference type="ChEBI" id="CHEBI:57783"/>
        <dbReference type="ChEBI" id="CHEBI:58349"/>
        <dbReference type="EC" id="1.5.1.3"/>
    </reaction>
</comment>
<dbReference type="SUPFAM" id="SSF53597">
    <property type="entry name" value="Dihydrofolate reductase-like"/>
    <property type="match status" value="1"/>
</dbReference>
<keyword evidence="9" id="KW-0521">NADP</keyword>
<keyword evidence="8 15" id="KW-0545">Nucleotide biosynthesis</keyword>
<dbReference type="GO" id="GO:0004799">
    <property type="term" value="F:thymidylate synthase activity"/>
    <property type="evidence" value="ECO:0007669"/>
    <property type="project" value="UniProtKB-EC"/>
</dbReference>
<keyword evidence="5 15" id="KW-0554">One-carbon metabolism</keyword>
<dbReference type="Pfam" id="PF00186">
    <property type="entry name" value="DHFR_1"/>
    <property type="match status" value="2"/>
</dbReference>
<evidence type="ECO:0000256" key="4">
    <source>
        <dbReference type="ARBA" id="ARBA00019798"/>
    </source>
</evidence>
<feature type="active site" evidence="16 17">
    <location>
        <position position="430"/>
    </location>
</feature>
<comment type="similarity">
    <text evidence="3 15">In the N-terminal section; belongs to the dihydrofolate reductase family.</text>
</comment>
<evidence type="ECO:0000256" key="11">
    <source>
        <dbReference type="ARBA" id="ARBA00023268"/>
    </source>
</evidence>
<dbReference type="InterPro" id="IPR036926">
    <property type="entry name" value="Thymidate_synth/dCMP_Mease_sf"/>
</dbReference>
<name>T1YUK5_STROO</name>
<dbReference type="GO" id="GO:0006231">
    <property type="term" value="P:dTMP biosynthetic process"/>
    <property type="evidence" value="ECO:0007669"/>
    <property type="project" value="InterPro"/>
</dbReference>
<dbReference type="NCBIfam" id="NF002497">
    <property type="entry name" value="PRK01827.1-3"/>
    <property type="match status" value="1"/>
</dbReference>
<dbReference type="InterPro" id="IPR017925">
    <property type="entry name" value="DHFR_CS"/>
</dbReference>
<dbReference type="GO" id="GO:0032259">
    <property type="term" value="P:methylation"/>
    <property type="evidence" value="ECO:0007669"/>
    <property type="project" value="UniProtKB-KW"/>
</dbReference>
<reference evidence="20" key="1">
    <citation type="journal article" date="2013" name="PLoS ONE">
        <title>Biosynthesis of vitamins and cofactors in bacterium-harbouring trypanosomatids depends on the symbiotic association as revealed by genomic analyses.</title>
        <authorList>
            <person name="Klein C.C."/>
            <person name="Alves J.M."/>
            <person name="Serrano M.G."/>
            <person name="Buck G.A."/>
            <person name="Vasconcelos A.T."/>
            <person name="Sagot M.F."/>
            <person name="Teixeira M.M."/>
            <person name="Camargo E.P."/>
            <person name="Motta M.C."/>
        </authorList>
    </citation>
    <scope>NUCLEOTIDE SEQUENCE</scope>
    <source>
        <strain evidence="20">TCC290E</strain>
    </source>
</reference>
<organism evidence="20">
    <name type="scientific">Strigomonas oncopelti</name>
    <name type="common">Parasitic flagellate</name>
    <name type="synonym">Crithidia oncopelti</name>
    <dbReference type="NCBI Taxonomy" id="5657"/>
    <lineage>
        <taxon>Eukaryota</taxon>
        <taxon>Discoba</taxon>
        <taxon>Euglenozoa</taxon>
        <taxon>Kinetoplastea</taxon>
        <taxon>Metakinetoplastina</taxon>
        <taxon>Trypanosomatida</taxon>
        <taxon>Trypanosomatidae</taxon>
        <taxon>Strigomonadinae</taxon>
        <taxon>Strigomonas</taxon>
    </lineage>
</organism>
<dbReference type="Gene3D" id="3.30.572.10">
    <property type="entry name" value="Thymidylate synthase/dCMP hydroxymethylase domain"/>
    <property type="match status" value="1"/>
</dbReference>
<dbReference type="GO" id="GO:0005739">
    <property type="term" value="C:mitochondrion"/>
    <property type="evidence" value="ECO:0007669"/>
    <property type="project" value="TreeGrafter"/>
</dbReference>
<feature type="region of interest" description="Disordered" evidence="18">
    <location>
        <begin position="68"/>
        <end position="94"/>
    </location>
</feature>
<dbReference type="SABIO-RK" id="T1YUK5"/>
<evidence type="ECO:0000259" key="19">
    <source>
        <dbReference type="PROSITE" id="PS51330"/>
    </source>
</evidence>
<comment type="similarity">
    <text evidence="2 15">In the C-terminal section; belongs to the thymidylate synthase family.</text>
</comment>
<dbReference type="PROSITE" id="PS00075">
    <property type="entry name" value="DHFR_1"/>
    <property type="match status" value="1"/>
</dbReference>
<dbReference type="PRINTS" id="PR00108">
    <property type="entry name" value="THYMDSNTHASE"/>
</dbReference>
<sequence>MSRAAPAYKIAMPPTKGDHAYPTMRNFQIVVAADQHEGIGDGETIPWHVPEDVQFFKDKTMKLRGAGAAAKKAPAAPPAAQEGQAAAAAPAAAAPPKRTKMNAVVMGRKTWESVPVRFRPLKDRLSVVLTRSQTKEELLRELPEDRREAAAAQLVVVAEGGLAAALALLARPPYITSVETVFCIGGAQVYTEAMAAPCIEKLTTIYLTKVTAAEARCSRFFPFDPAATAGVRWELEHSSGPLVSAGEGGLTYEICKYVPENAEEKQYLQLIDRILTHGIVKEDRTGVGTISQFGAQMRFSLRDNQLPLLTTKRVFWRGVSEELIWFLRGETDAKLLADAGVHIWDDNGSRAFLDSRGLTENAEMDLGPVYGFQWRHFGAEYTSARENYDGKGVDQIKRIVETLRSNPNDRRLLFTAWNPAALDKMALPPCHLLGQFYVNTNTQELSCMLYQRSCDMGLGVPFNIASYAFLTILIAKATGLQPGELVHTLGDAHVYKNHVEGLREQLTRVPRRFPVLVFKKEREYLEDYEVGDVEVVDYDPYPTIAMKMAV</sequence>
<evidence type="ECO:0000256" key="6">
    <source>
        <dbReference type="ARBA" id="ARBA00022603"/>
    </source>
</evidence>
<dbReference type="GO" id="GO:0005829">
    <property type="term" value="C:cytosol"/>
    <property type="evidence" value="ECO:0007669"/>
    <property type="project" value="TreeGrafter"/>
</dbReference>
<keyword evidence="11" id="KW-0511">Multifunctional enzyme</keyword>
<dbReference type="PROSITE" id="PS00091">
    <property type="entry name" value="THYMIDYLATE_SYNTHASE"/>
    <property type="match status" value="1"/>
</dbReference>
<dbReference type="InterPro" id="IPR045097">
    <property type="entry name" value="Thymidate_synth/dCMP_Mease"/>
</dbReference>
<keyword evidence="10 15" id="KW-0560">Oxidoreductase</keyword>
<evidence type="ECO:0000256" key="5">
    <source>
        <dbReference type="ARBA" id="ARBA00022563"/>
    </source>
</evidence>
<comment type="pathway">
    <text evidence="1 15">Cofactor biosynthesis; tetrahydrofolate biosynthesis; 5,6,7,8-tetrahydrofolate from 7,8-dihydrofolate: step 1/1.</text>
</comment>
<keyword evidence="6 15" id="KW-0489">Methyltransferase</keyword>
<evidence type="ECO:0000256" key="15">
    <source>
        <dbReference type="PIRNR" id="PIRNR000389"/>
    </source>
</evidence>
<proteinExistence type="inferred from homology"/>
<evidence type="ECO:0000256" key="7">
    <source>
        <dbReference type="ARBA" id="ARBA00022679"/>
    </source>
</evidence>
<evidence type="ECO:0000256" key="2">
    <source>
        <dbReference type="ARBA" id="ARBA00006900"/>
    </source>
</evidence>
<dbReference type="AlphaFoldDB" id="T1YUK5"/>
<dbReference type="PROSITE" id="PS51330">
    <property type="entry name" value="DHFR_2"/>
    <property type="match status" value="1"/>
</dbReference>
<keyword evidence="7 15" id="KW-0808">Transferase</keyword>
<evidence type="ECO:0000313" key="20">
    <source>
        <dbReference type="EMBL" id="AGU68129.1"/>
    </source>
</evidence>
<evidence type="ECO:0000256" key="8">
    <source>
        <dbReference type="ARBA" id="ARBA00022727"/>
    </source>
</evidence>
<dbReference type="PANTHER" id="PTHR11548:SF2">
    <property type="entry name" value="THYMIDYLATE SYNTHASE"/>
    <property type="match status" value="1"/>
</dbReference>
<accession>T1YUK5</accession>
<dbReference type="CDD" id="cd00209">
    <property type="entry name" value="DHFR"/>
    <property type="match status" value="1"/>
</dbReference>
<dbReference type="CDD" id="cd00351">
    <property type="entry name" value="TS_Pyrimidine_HMase"/>
    <property type="match status" value="1"/>
</dbReference>